<dbReference type="RefSeq" id="WP_242617977.1">
    <property type="nucleotide sequence ID" value="NZ_SHKW01000001.1"/>
</dbReference>
<dbReference type="InterPro" id="IPR025634">
    <property type="entry name" value="DUF4292"/>
</dbReference>
<proteinExistence type="predicted"/>
<keyword evidence="2" id="KW-1185">Reference proteome</keyword>
<dbReference type="Gene3D" id="2.50.20.10">
    <property type="entry name" value="Lipoprotein localisation LolA/LolB/LppX"/>
    <property type="match status" value="1"/>
</dbReference>
<evidence type="ECO:0000313" key="2">
    <source>
        <dbReference type="Proteomes" id="UP000292958"/>
    </source>
</evidence>
<gene>
    <name evidence="1" type="ORF">BDD14_3339</name>
</gene>
<evidence type="ECO:0000313" key="1">
    <source>
        <dbReference type="EMBL" id="RZU41802.1"/>
    </source>
</evidence>
<sequence length="294" mass="32851">MKIRQTLALGMIGVLPALTGCLSHTRYVPKTRIADVIISTSLDVMAKQLATRYDAIQAFNAGIEISATTGGGLQGKETQSLSFAGYILMRKPELLRVLLLVPVVRTQALDMVSDGKNFKLLIPPRKRAIVGSNTVTTQSKNGLENLRPDVFFDSMFIQGPDQDQIISMTTDIRVIESGKKKKDLIEEPAYSLQILARPEGQTVRTLRVVHINSTDLLPYQQDIYDTNGQVITKAHYSNYQYYGNTPFPSNIIIERPRDHYSLTVNITKLTLNGKLDDDQFELKIPETIPVETLK</sequence>
<dbReference type="AlphaFoldDB" id="A0A4Q7YV94"/>
<name>A0A4Q7YV94_9BACT</name>
<dbReference type="Proteomes" id="UP000292958">
    <property type="component" value="Unassembled WGS sequence"/>
</dbReference>
<dbReference type="Pfam" id="PF14125">
    <property type="entry name" value="DUF4292"/>
    <property type="match status" value="1"/>
</dbReference>
<reference evidence="1 2" key="1">
    <citation type="submission" date="2019-02" db="EMBL/GenBank/DDBJ databases">
        <title>Genomic Encyclopedia of Archaeal and Bacterial Type Strains, Phase II (KMG-II): from individual species to whole genera.</title>
        <authorList>
            <person name="Goeker M."/>
        </authorList>
    </citation>
    <scope>NUCLEOTIDE SEQUENCE [LARGE SCALE GENOMIC DNA]</scope>
    <source>
        <strain evidence="1 2">DSM 18101</strain>
    </source>
</reference>
<dbReference type="PROSITE" id="PS51257">
    <property type="entry name" value="PROKAR_LIPOPROTEIN"/>
    <property type="match status" value="1"/>
</dbReference>
<dbReference type="EMBL" id="SHKW01000001">
    <property type="protein sequence ID" value="RZU41802.1"/>
    <property type="molecule type" value="Genomic_DNA"/>
</dbReference>
<organism evidence="1 2">
    <name type="scientific">Edaphobacter modestus</name>
    <dbReference type="NCBI Taxonomy" id="388466"/>
    <lineage>
        <taxon>Bacteria</taxon>
        <taxon>Pseudomonadati</taxon>
        <taxon>Acidobacteriota</taxon>
        <taxon>Terriglobia</taxon>
        <taxon>Terriglobales</taxon>
        <taxon>Acidobacteriaceae</taxon>
        <taxon>Edaphobacter</taxon>
    </lineage>
</organism>
<accession>A0A4Q7YV94</accession>
<comment type="caution">
    <text evidence="1">The sequence shown here is derived from an EMBL/GenBank/DDBJ whole genome shotgun (WGS) entry which is preliminary data.</text>
</comment>
<protein>
    <submittedName>
        <fullName evidence="1">Uncharacterized protein DUF4292</fullName>
    </submittedName>
</protein>